<accession>A0ABU2EAA6</accession>
<dbReference type="InterPro" id="IPR055101">
    <property type="entry name" value="AIPR_N"/>
</dbReference>
<sequence>MPDVTNCERALDATMKCFLSAGDRLNDEVLAFRQNVILRVVSEFAERDSAVGFATIAGQMLEEAEECSDYMPCPFRGTGARRRNIGVDGYAFDDADGSLRVVITAFYGGNEPITMTQTAARTEFAKLTALIEDTFADIDDGLPVDDDPVMDFADLLQSRRTSISRLRLYLATDGILSDRIRDWPASAICDIPTDFHIWDMSRFHGALSSQSGREVLTVDFAQLSNGGIPCLQASLLHSGYSSYLCVIPGDTLARIYDSYGSRLLEGNVRSFLGKTGKVNKAIRETILREPEMFFAFNNGISATASSVVVEQTQNGSRLISATDLQIVNGGQTTASLTFTKRKDGSDLSAIFVQMKLSVVPEELSGTLIPKISEYANKQNKVSDSDLFSNHEYHRKLEELSRRIKAPPTGGSQRPTSWFYERAKGQYRIETAKMSPTEKQRFEADNPKSQLLTKTDLAKIENSWRCLPHEVSKGAQKNFDVFSKYIVTEWASKPLQFNDEYFRRVVAHAIVFRKLEKLIPDEAWYEGGYRANIVTYSIAKLSHMLQTKMLGRALDYQGLWRRQAISPALCEQLRLIARVMYTVITTPDQQGSENITEWSKKALAWERAQEARIEFLPDFEVELVAAEDVKRAFRDAEDDAAIDRGLAAVTKILATKPSDWRRIRQWGLERRLLTPKEEQLLLMAATPGRLPTDRQAEAILKIHSNLEREGLSLT</sequence>
<gene>
    <name evidence="3" type="ORF">FEQ00_05260</name>
</gene>
<evidence type="ECO:0000313" key="4">
    <source>
        <dbReference type="Proteomes" id="UP001248067"/>
    </source>
</evidence>
<protein>
    <recommendedName>
        <fullName evidence="5">Abortive phage infection protein</fullName>
    </recommendedName>
</protein>
<proteinExistence type="predicted"/>
<dbReference type="InterPro" id="IPR018891">
    <property type="entry name" value="AIPR_C"/>
</dbReference>
<evidence type="ECO:0000259" key="1">
    <source>
        <dbReference type="Pfam" id="PF10592"/>
    </source>
</evidence>
<reference evidence="3 4" key="1">
    <citation type="submission" date="2019-06" db="EMBL/GenBank/DDBJ databases">
        <title>Evolution of Burkholderia multivorans in the lungs of Cystic Fibrosis patients.</title>
        <authorList>
            <person name="Moreira L.M."/>
        </authorList>
    </citation>
    <scope>NUCLEOTIDE SEQUENCE [LARGE SCALE GENOMIC DNA]</scope>
    <source>
        <strain evidence="3 4">VC13239</strain>
    </source>
</reference>
<organism evidence="3 4">
    <name type="scientific">Burkholderia pseudomultivorans</name>
    <dbReference type="NCBI Taxonomy" id="1207504"/>
    <lineage>
        <taxon>Bacteria</taxon>
        <taxon>Pseudomonadati</taxon>
        <taxon>Pseudomonadota</taxon>
        <taxon>Betaproteobacteria</taxon>
        <taxon>Burkholderiales</taxon>
        <taxon>Burkholderiaceae</taxon>
        <taxon>Burkholderia</taxon>
        <taxon>Burkholderia cepacia complex</taxon>
    </lineage>
</organism>
<evidence type="ECO:0000313" key="3">
    <source>
        <dbReference type="EMBL" id="MDR8756820.1"/>
    </source>
</evidence>
<name>A0ABU2EAA6_9BURK</name>
<dbReference type="EMBL" id="VJSY01000048">
    <property type="protein sequence ID" value="MDR8756820.1"/>
    <property type="molecule type" value="Genomic_DNA"/>
</dbReference>
<dbReference type="Pfam" id="PF10592">
    <property type="entry name" value="AIPR"/>
    <property type="match status" value="1"/>
</dbReference>
<feature type="domain" description="Abortive infection phage resistance protein N-terminal" evidence="2">
    <location>
        <begin position="53"/>
        <end position="204"/>
    </location>
</feature>
<comment type="caution">
    <text evidence="3">The sequence shown here is derived from an EMBL/GenBank/DDBJ whole genome shotgun (WGS) entry which is preliminary data.</text>
</comment>
<keyword evidence="4" id="KW-1185">Reference proteome</keyword>
<feature type="domain" description="Abortive phage infection protein C-terminal" evidence="1">
    <location>
        <begin position="264"/>
        <end position="586"/>
    </location>
</feature>
<dbReference type="Pfam" id="PF22879">
    <property type="entry name" value="AIPR_N"/>
    <property type="match status" value="1"/>
</dbReference>
<dbReference type="Proteomes" id="UP001248067">
    <property type="component" value="Unassembled WGS sequence"/>
</dbReference>
<evidence type="ECO:0008006" key="5">
    <source>
        <dbReference type="Google" id="ProtNLM"/>
    </source>
</evidence>
<evidence type="ECO:0000259" key="2">
    <source>
        <dbReference type="Pfam" id="PF22879"/>
    </source>
</evidence>